<feature type="disulfide bond" description="Redox-active" evidence="15">
    <location>
        <begin position="47"/>
        <end position="52"/>
    </location>
</feature>
<feature type="binding site" evidence="14">
    <location>
        <position position="56"/>
    </location>
    <ligand>
        <name>FAD</name>
        <dbReference type="ChEBI" id="CHEBI:57692"/>
    </ligand>
</feature>
<keyword evidence="7 14" id="KW-0274">FAD</keyword>
<dbReference type="Proteomes" id="UP000252147">
    <property type="component" value="Unassembled WGS sequence"/>
</dbReference>
<dbReference type="InterPro" id="IPR036188">
    <property type="entry name" value="FAD/NAD-bd_sf"/>
</dbReference>
<evidence type="ECO:0000256" key="16">
    <source>
        <dbReference type="RuleBase" id="RU003692"/>
    </source>
</evidence>
<feature type="binding site" evidence="14">
    <location>
        <begin position="323"/>
        <end position="326"/>
    </location>
    <ligand>
        <name>FAD</name>
        <dbReference type="ChEBI" id="CHEBI:57692"/>
    </ligand>
</feature>
<sequence length="472" mass="50569">MDFDVLVIGGGPGGYVAAIKSSQLGLNTGCIEFDSTKDEKVKLGGTCLNVGCIPSKSLLDSSYKFYQLKDGLAEHGISTGKPKLDISKMMDRKNAIVKKLTGGVSHLFSHNKVTSIHGKGKLVNPTTVEVTDNKGKKNTYTAKNIILAAGSRPINIPSVPWNGTSVIGSSGALELEEVPKSLAIIGAGVIGLELGSVWSRLGSKVEIFEAEKNLLPMLDRDVVKVIEREFKNQNLNINLGCFVKGSKTSRSGVSLEVEIEGKLQKKSFDKVIVAVGRRPFTEDLLAKDCGLELDERGFITVDDYCQTSLRNVYAVGDIVRGPMLAHKAMEEGVMAAERIAGKKMEVNYNLVPSVIYTHPEIAWVGRTEEDLKSDGVEFKKGNFPFAASGRALAAGDSAGLVKVLADKDTDEVLGIQIFGNGAAEILQQGLIGMEFSASSEDFGLTMFSHPTVSEALHEAALAVNKQAIHIGN</sequence>
<keyword evidence="11 16" id="KW-0676">Redox-active center</keyword>
<dbReference type="EC" id="1.8.1.4" evidence="3 16"/>
<dbReference type="Pfam" id="PF02852">
    <property type="entry name" value="Pyr_redox_dim"/>
    <property type="match status" value="1"/>
</dbReference>
<keyword evidence="14" id="KW-0547">Nucleotide-binding</keyword>
<dbReference type="PANTHER" id="PTHR22912">
    <property type="entry name" value="DISULFIDE OXIDOREDUCTASE"/>
    <property type="match status" value="1"/>
</dbReference>
<feature type="binding site" evidence="14">
    <location>
        <position position="120"/>
    </location>
    <ligand>
        <name>FAD</name>
        <dbReference type="ChEBI" id="CHEBI:57692"/>
    </ligand>
</feature>
<evidence type="ECO:0000256" key="8">
    <source>
        <dbReference type="ARBA" id="ARBA00023002"/>
    </source>
</evidence>
<comment type="miscellaneous">
    <text evidence="16">The active site is a redox-active disulfide bond.</text>
</comment>
<dbReference type="InterPro" id="IPR016156">
    <property type="entry name" value="FAD/NAD-linked_Rdtase_dimer_sf"/>
</dbReference>
<dbReference type="PANTHER" id="PTHR22912:SF224">
    <property type="entry name" value="DIHYDROLIPOYL DEHYDROGENASE"/>
    <property type="match status" value="1"/>
</dbReference>
<keyword evidence="9 14" id="KW-0520">NAD</keyword>
<evidence type="ECO:0000256" key="15">
    <source>
        <dbReference type="PIRSR" id="PIRSR000350-4"/>
    </source>
</evidence>
<keyword evidence="6 16" id="KW-0285">Flavoprotein</keyword>
<evidence type="ECO:0000256" key="1">
    <source>
        <dbReference type="ARBA" id="ARBA00004496"/>
    </source>
</evidence>
<dbReference type="InterPro" id="IPR012999">
    <property type="entry name" value="Pyr_OxRdtase_I_AS"/>
</dbReference>
<feature type="binding site" evidence="14">
    <location>
        <position position="276"/>
    </location>
    <ligand>
        <name>NAD(+)</name>
        <dbReference type="ChEBI" id="CHEBI:57540"/>
    </ligand>
</feature>
<dbReference type="PRINTS" id="PR00411">
    <property type="entry name" value="PNDRDTASEI"/>
</dbReference>
<dbReference type="InterPro" id="IPR023753">
    <property type="entry name" value="FAD/NAD-binding_dom"/>
</dbReference>
<gene>
    <name evidence="19" type="primary">lpdA</name>
    <name evidence="19" type="ORF">DBW97_01990</name>
</gene>
<dbReference type="GO" id="GO:0005737">
    <property type="term" value="C:cytoplasm"/>
    <property type="evidence" value="ECO:0007669"/>
    <property type="project" value="UniProtKB-SubCell"/>
</dbReference>
<comment type="catalytic activity">
    <reaction evidence="12 16">
        <text>N(6)-[(R)-dihydrolipoyl]-L-lysyl-[protein] + NAD(+) = N(6)-[(R)-lipoyl]-L-lysyl-[protein] + NADH + H(+)</text>
        <dbReference type="Rhea" id="RHEA:15045"/>
        <dbReference type="Rhea" id="RHEA-COMP:10474"/>
        <dbReference type="Rhea" id="RHEA-COMP:10475"/>
        <dbReference type="ChEBI" id="CHEBI:15378"/>
        <dbReference type="ChEBI" id="CHEBI:57540"/>
        <dbReference type="ChEBI" id="CHEBI:57945"/>
        <dbReference type="ChEBI" id="CHEBI:83099"/>
        <dbReference type="ChEBI" id="CHEBI:83100"/>
        <dbReference type="EC" id="1.8.1.4"/>
    </reaction>
</comment>
<dbReference type="GO" id="GO:0006103">
    <property type="term" value="P:2-oxoglutarate metabolic process"/>
    <property type="evidence" value="ECO:0007669"/>
    <property type="project" value="TreeGrafter"/>
</dbReference>
<dbReference type="PRINTS" id="PR00368">
    <property type="entry name" value="FADPNR"/>
</dbReference>
<dbReference type="SUPFAM" id="SSF51905">
    <property type="entry name" value="FAD/NAD(P)-binding domain"/>
    <property type="match status" value="1"/>
</dbReference>
<comment type="subcellular location">
    <subcellularLocation>
        <location evidence="1">Cytoplasm</location>
    </subcellularLocation>
</comment>
<dbReference type="PIRSF" id="PIRSF000350">
    <property type="entry name" value="Mercury_reductase_MerA"/>
    <property type="match status" value="1"/>
</dbReference>
<dbReference type="EMBL" id="QOPD01000002">
    <property type="protein sequence ID" value="RCL38808.1"/>
    <property type="molecule type" value="Genomic_DNA"/>
</dbReference>
<evidence type="ECO:0000256" key="14">
    <source>
        <dbReference type="PIRSR" id="PIRSR000350-3"/>
    </source>
</evidence>
<dbReference type="FunFam" id="3.30.390.30:FF:000001">
    <property type="entry name" value="Dihydrolipoyl dehydrogenase"/>
    <property type="match status" value="1"/>
</dbReference>
<dbReference type="SUPFAM" id="SSF55424">
    <property type="entry name" value="FAD/NAD-linked reductases, dimerisation (C-terminal) domain"/>
    <property type="match status" value="1"/>
</dbReference>
<evidence type="ECO:0000256" key="11">
    <source>
        <dbReference type="ARBA" id="ARBA00023284"/>
    </source>
</evidence>
<evidence type="ECO:0000259" key="17">
    <source>
        <dbReference type="Pfam" id="PF02852"/>
    </source>
</evidence>
<dbReference type="NCBIfam" id="TIGR01350">
    <property type="entry name" value="lipoamide_DH"/>
    <property type="match status" value="1"/>
</dbReference>
<evidence type="ECO:0000256" key="2">
    <source>
        <dbReference type="ARBA" id="ARBA00007532"/>
    </source>
</evidence>
<name>A0A368BNB0_9GAMM</name>
<feature type="domain" description="FAD/NAD(P)-binding" evidence="18">
    <location>
        <begin position="3"/>
        <end position="332"/>
    </location>
</feature>
<reference evidence="19 20" key="1">
    <citation type="journal article" date="2018" name="Microbiome">
        <title>Fine metagenomic profile of the Mediterranean stratified and mixed water columns revealed by assembly and recruitment.</title>
        <authorList>
            <person name="Haro-Moreno J.M."/>
            <person name="Lopez-Perez M."/>
            <person name="De La Torre J.R."/>
            <person name="Picazo A."/>
            <person name="Camacho A."/>
            <person name="Rodriguez-Valera F."/>
        </authorList>
    </citation>
    <scope>NUCLEOTIDE SEQUENCE [LARGE SCALE GENOMIC DNA]</scope>
    <source>
        <strain evidence="19">MED-G83</strain>
    </source>
</reference>
<evidence type="ECO:0000256" key="6">
    <source>
        <dbReference type="ARBA" id="ARBA00022630"/>
    </source>
</evidence>
<evidence type="ECO:0000256" key="7">
    <source>
        <dbReference type="ARBA" id="ARBA00022827"/>
    </source>
</evidence>
<evidence type="ECO:0000256" key="10">
    <source>
        <dbReference type="ARBA" id="ARBA00023157"/>
    </source>
</evidence>
<dbReference type="Gene3D" id="3.50.50.60">
    <property type="entry name" value="FAD/NAD(P)-binding domain"/>
    <property type="match status" value="2"/>
</dbReference>
<organism evidence="19 20">
    <name type="scientific">SAR86 cluster bacterium</name>
    <dbReference type="NCBI Taxonomy" id="2030880"/>
    <lineage>
        <taxon>Bacteria</taxon>
        <taxon>Pseudomonadati</taxon>
        <taxon>Pseudomonadota</taxon>
        <taxon>Gammaproteobacteria</taxon>
        <taxon>SAR86 cluster</taxon>
    </lineage>
</organism>
<feature type="binding site" evidence="14">
    <location>
        <begin position="186"/>
        <end position="193"/>
    </location>
    <ligand>
        <name>NAD(+)</name>
        <dbReference type="ChEBI" id="CHEBI:57540"/>
    </ligand>
</feature>
<evidence type="ECO:0000256" key="4">
    <source>
        <dbReference type="ARBA" id="ARBA00016961"/>
    </source>
</evidence>
<dbReference type="InterPro" id="IPR001100">
    <property type="entry name" value="Pyr_nuc-diS_OxRdtase"/>
</dbReference>
<feature type="binding site" evidence="14">
    <location>
        <position position="209"/>
    </location>
    <ligand>
        <name>NAD(+)</name>
        <dbReference type="ChEBI" id="CHEBI:57540"/>
    </ligand>
</feature>
<dbReference type="Gene3D" id="3.30.390.30">
    <property type="match status" value="1"/>
</dbReference>
<comment type="cofactor">
    <cofactor evidence="14 16">
        <name>FAD</name>
        <dbReference type="ChEBI" id="CHEBI:57692"/>
    </cofactor>
    <text evidence="14 16">Binds 1 FAD per subunit.</text>
</comment>
<dbReference type="InterPro" id="IPR004099">
    <property type="entry name" value="Pyr_nucl-diS_OxRdtase_dimer"/>
</dbReference>
<protein>
    <recommendedName>
        <fullName evidence="4 16">Dihydrolipoyl dehydrogenase</fullName>
        <ecNumber evidence="3 16">1.8.1.4</ecNumber>
    </recommendedName>
</protein>
<dbReference type="AlphaFoldDB" id="A0A368BNB0"/>
<feature type="binding site" evidence="14">
    <location>
        <position position="317"/>
    </location>
    <ligand>
        <name>FAD</name>
        <dbReference type="ChEBI" id="CHEBI:57692"/>
    </ligand>
</feature>
<comment type="similarity">
    <text evidence="2 16">Belongs to the class-I pyridine nucleotide-disulfide oxidoreductase family.</text>
</comment>
<evidence type="ECO:0000259" key="18">
    <source>
        <dbReference type="Pfam" id="PF07992"/>
    </source>
</evidence>
<dbReference type="InterPro" id="IPR006258">
    <property type="entry name" value="Lipoamide_DH"/>
</dbReference>
<dbReference type="Pfam" id="PF07992">
    <property type="entry name" value="Pyr_redox_2"/>
    <property type="match status" value="1"/>
</dbReference>
<dbReference type="GO" id="GO:0004148">
    <property type="term" value="F:dihydrolipoyl dehydrogenase (NADH) activity"/>
    <property type="evidence" value="ECO:0007669"/>
    <property type="project" value="UniProtKB-EC"/>
</dbReference>
<comment type="caution">
    <text evidence="19">The sequence shown here is derived from an EMBL/GenBank/DDBJ whole genome shotgun (WGS) entry which is preliminary data.</text>
</comment>
<dbReference type="GO" id="GO:0050660">
    <property type="term" value="F:flavin adenine dinucleotide binding"/>
    <property type="evidence" value="ECO:0007669"/>
    <property type="project" value="InterPro"/>
</dbReference>
<evidence type="ECO:0000313" key="19">
    <source>
        <dbReference type="EMBL" id="RCL38808.1"/>
    </source>
</evidence>
<evidence type="ECO:0000256" key="5">
    <source>
        <dbReference type="ARBA" id="ARBA00022490"/>
    </source>
</evidence>
<evidence type="ECO:0000256" key="13">
    <source>
        <dbReference type="PIRSR" id="PIRSR000350-2"/>
    </source>
</evidence>
<keyword evidence="10" id="KW-1015">Disulfide bond</keyword>
<evidence type="ECO:0000256" key="3">
    <source>
        <dbReference type="ARBA" id="ARBA00012608"/>
    </source>
</evidence>
<dbReference type="InterPro" id="IPR050151">
    <property type="entry name" value="Class-I_Pyr_Nuc-Dis_Oxidored"/>
</dbReference>
<keyword evidence="8 16" id="KW-0560">Oxidoreductase</keyword>
<evidence type="ECO:0000256" key="9">
    <source>
        <dbReference type="ARBA" id="ARBA00023027"/>
    </source>
</evidence>
<proteinExistence type="inferred from homology"/>
<evidence type="ECO:0000313" key="20">
    <source>
        <dbReference type="Proteomes" id="UP000252147"/>
    </source>
</evidence>
<feature type="domain" description="Pyridine nucleotide-disulphide oxidoreductase dimerisation" evidence="17">
    <location>
        <begin position="351"/>
        <end position="460"/>
    </location>
</feature>
<dbReference type="PROSITE" id="PS00076">
    <property type="entry name" value="PYRIDINE_REDOX_1"/>
    <property type="match status" value="1"/>
</dbReference>
<evidence type="ECO:0000256" key="12">
    <source>
        <dbReference type="ARBA" id="ARBA00049187"/>
    </source>
</evidence>
<keyword evidence="5" id="KW-0963">Cytoplasm</keyword>
<accession>A0A368BNB0</accession>
<feature type="active site" description="Proton acceptor" evidence="13">
    <location>
        <position position="449"/>
    </location>
</feature>